<reference evidence="2" key="1">
    <citation type="journal article" date="2020" name="Stud. Mycol.">
        <title>101 Dothideomycetes genomes: a test case for predicting lifestyles and emergence of pathogens.</title>
        <authorList>
            <person name="Haridas S."/>
            <person name="Albert R."/>
            <person name="Binder M."/>
            <person name="Bloem J."/>
            <person name="Labutti K."/>
            <person name="Salamov A."/>
            <person name="Andreopoulos B."/>
            <person name="Baker S."/>
            <person name="Barry K."/>
            <person name="Bills G."/>
            <person name="Bluhm B."/>
            <person name="Cannon C."/>
            <person name="Castanera R."/>
            <person name="Culley D."/>
            <person name="Daum C."/>
            <person name="Ezra D."/>
            <person name="Gonzalez J."/>
            <person name="Henrissat B."/>
            <person name="Kuo A."/>
            <person name="Liang C."/>
            <person name="Lipzen A."/>
            <person name="Lutzoni F."/>
            <person name="Magnuson J."/>
            <person name="Mondo S."/>
            <person name="Nolan M."/>
            <person name="Ohm R."/>
            <person name="Pangilinan J."/>
            <person name="Park H.-J."/>
            <person name="Ramirez L."/>
            <person name="Alfaro M."/>
            <person name="Sun H."/>
            <person name="Tritt A."/>
            <person name="Yoshinaga Y."/>
            <person name="Zwiers L.-H."/>
            <person name="Turgeon B."/>
            <person name="Goodwin S."/>
            <person name="Spatafora J."/>
            <person name="Crous P."/>
            <person name="Grigoriev I."/>
        </authorList>
    </citation>
    <scope>NUCLEOTIDE SEQUENCE</scope>
    <source>
        <strain evidence="2">Tuck. ex Michener</strain>
    </source>
</reference>
<evidence type="ECO:0000256" key="1">
    <source>
        <dbReference type="SAM" id="Phobius"/>
    </source>
</evidence>
<dbReference type="Proteomes" id="UP000800092">
    <property type="component" value="Unassembled WGS sequence"/>
</dbReference>
<protein>
    <submittedName>
        <fullName evidence="2">Uncharacterized protein</fullName>
    </submittedName>
</protein>
<name>A0A6A6GWX7_VIRVR</name>
<keyword evidence="1" id="KW-0472">Membrane</keyword>
<proteinExistence type="predicted"/>
<organism evidence="2 3">
    <name type="scientific">Viridothelium virens</name>
    <name type="common">Speckled blister lichen</name>
    <name type="synonym">Trypethelium virens</name>
    <dbReference type="NCBI Taxonomy" id="1048519"/>
    <lineage>
        <taxon>Eukaryota</taxon>
        <taxon>Fungi</taxon>
        <taxon>Dikarya</taxon>
        <taxon>Ascomycota</taxon>
        <taxon>Pezizomycotina</taxon>
        <taxon>Dothideomycetes</taxon>
        <taxon>Dothideomycetes incertae sedis</taxon>
        <taxon>Trypetheliales</taxon>
        <taxon>Trypetheliaceae</taxon>
        <taxon>Viridothelium</taxon>
    </lineage>
</organism>
<sequence>MTVPLSARLLLSGAIFGFFGFGVLRRYRSSRLACPRDTPLLLSRYALSLTASNRLGIDWPRLRRHCWPSLVFAAPRSGP</sequence>
<feature type="transmembrane region" description="Helical" evidence="1">
    <location>
        <begin position="6"/>
        <end position="24"/>
    </location>
</feature>
<evidence type="ECO:0000313" key="3">
    <source>
        <dbReference type="Proteomes" id="UP000800092"/>
    </source>
</evidence>
<dbReference type="AlphaFoldDB" id="A0A6A6GWX7"/>
<keyword evidence="1" id="KW-0812">Transmembrane</keyword>
<accession>A0A6A6GWX7</accession>
<evidence type="ECO:0000313" key="2">
    <source>
        <dbReference type="EMBL" id="KAF2230304.1"/>
    </source>
</evidence>
<keyword evidence="3" id="KW-1185">Reference proteome</keyword>
<dbReference type="EMBL" id="ML991843">
    <property type="protein sequence ID" value="KAF2230304.1"/>
    <property type="molecule type" value="Genomic_DNA"/>
</dbReference>
<keyword evidence="1" id="KW-1133">Transmembrane helix</keyword>
<gene>
    <name evidence="2" type="ORF">EV356DRAFT_509118</name>
</gene>